<dbReference type="GO" id="GO:0016829">
    <property type="term" value="F:lyase activity"/>
    <property type="evidence" value="ECO:0007669"/>
    <property type="project" value="UniProtKB-KW"/>
</dbReference>
<dbReference type="EMBL" id="FWWV01000002">
    <property type="protein sequence ID" value="SMB79911.1"/>
    <property type="molecule type" value="Genomic_DNA"/>
</dbReference>
<dbReference type="SUPFAM" id="SSF56752">
    <property type="entry name" value="D-aminoacid aminotransferase-like PLP-dependent enzymes"/>
    <property type="match status" value="1"/>
</dbReference>
<name>A0A1W1UGH4_9PAST</name>
<keyword evidence="1" id="KW-0456">Lyase</keyword>
<sequence>MLPLIETIAVQDGVLQNVAYHQQRYQQALARYYSDQKTDCLDLSSIAVPCEFRQGLVRCRMDYNAIEQQVRFFAYQRREFRRFKPIICDQIDYALKFSDRTLLDQLYAQRGDCDEILIIKHGMVTDCSIGNVVLRQNGIWYTPDTPLLAGTQRAKLLAQHKIQLRSIPFAELAEYGEVRVINAMNPL</sequence>
<dbReference type="Gene3D" id="3.20.10.10">
    <property type="entry name" value="D-amino Acid Aminotransferase, subunit A, domain 2"/>
    <property type="match status" value="1"/>
</dbReference>
<dbReference type="Proteomes" id="UP000192408">
    <property type="component" value="Unassembled WGS sequence"/>
</dbReference>
<dbReference type="STRING" id="1122938.SAMN05660772_00491"/>
<accession>A0A1W1UGH4</accession>
<gene>
    <name evidence="1" type="ORF">SAMN05660772_00491</name>
</gene>
<dbReference type="InterPro" id="IPR043132">
    <property type="entry name" value="BCAT-like_C"/>
</dbReference>
<dbReference type="InterPro" id="IPR001544">
    <property type="entry name" value="Aminotrans_IV"/>
</dbReference>
<organism evidence="1 2">
    <name type="scientific">Pasteurella testudinis DSM 23072</name>
    <dbReference type="NCBI Taxonomy" id="1122938"/>
    <lineage>
        <taxon>Bacteria</taxon>
        <taxon>Pseudomonadati</taxon>
        <taxon>Pseudomonadota</taxon>
        <taxon>Gammaproteobacteria</taxon>
        <taxon>Pasteurellales</taxon>
        <taxon>Pasteurellaceae</taxon>
        <taxon>Pasteurella</taxon>
    </lineage>
</organism>
<keyword evidence="2" id="KW-1185">Reference proteome</keyword>
<proteinExistence type="predicted"/>
<protein>
    <submittedName>
        <fullName evidence="1">4-amino-4-deoxychorismate lyase</fullName>
    </submittedName>
</protein>
<reference evidence="2" key="1">
    <citation type="submission" date="2017-04" db="EMBL/GenBank/DDBJ databases">
        <authorList>
            <person name="Varghese N."/>
            <person name="Submissions S."/>
        </authorList>
    </citation>
    <scope>NUCLEOTIDE SEQUENCE [LARGE SCALE GENOMIC DNA]</scope>
    <source>
        <strain evidence="2">DSM 23072</strain>
    </source>
</reference>
<dbReference type="Pfam" id="PF01063">
    <property type="entry name" value="Aminotran_4"/>
    <property type="match status" value="1"/>
</dbReference>
<dbReference type="InterPro" id="IPR036038">
    <property type="entry name" value="Aminotransferase-like"/>
</dbReference>
<dbReference type="InterPro" id="IPR043131">
    <property type="entry name" value="BCAT-like_N"/>
</dbReference>
<evidence type="ECO:0000313" key="2">
    <source>
        <dbReference type="Proteomes" id="UP000192408"/>
    </source>
</evidence>
<dbReference type="Gene3D" id="3.30.470.10">
    <property type="match status" value="1"/>
</dbReference>
<evidence type="ECO:0000313" key="1">
    <source>
        <dbReference type="EMBL" id="SMB79911.1"/>
    </source>
</evidence>
<dbReference type="AlphaFoldDB" id="A0A1W1UGH4"/>
<dbReference type="RefSeq" id="WP_084255825.1">
    <property type="nucleotide sequence ID" value="NZ_FWWV01000002.1"/>
</dbReference>